<dbReference type="AlphaFoldDB" id="A0A8D8Z612"/>
<accession>A0A8D8Z612</accession>
<evidence type="ECO:0000313" key="1">
    <source>
        <dbReference type="EMBL" id="CAG6741422.1"/>
    </source>
</evidence>
<protein>
    <submittedName>
        <fullName evidence="1">Uncharacterized protein</fullName>
    </submittedName>
</protein>
<dbReference type="EMBL" id="HBUF01426123">
    <property type="protein sequence ID" value="CAG6741422.1"/>
    <property type="molecule type" value="Transcribed_RNA"/>
</dbReference>
<reference evidence="1" key="1">
    <citation type="submission" date="2021-05" db="EMBL/GenBank/DDBJ databases">
        <authorList>
            <person name="Alioto T."/>
            <person name="Alioto T."/>
            <person name="Gomez Garrido J."/>
        </authorList>
    </citation>
    <scope>NUCLEOTIDE SEQUENCE</scope>
</reference>
<proteinExistence type="predicted"/>
<name>A0A8D8Z612_9HEMI</name>
<sequence length="103" mass="11928">MCSNKCKTHSLFLIQTKLYFLRSKPKCGGDGRAKNCTVFLIEMSWHERVFMSHVITNFDSAYRLQNETLLVCISHFVKGECSKLVPTWDKIPNKKEETLAISR</sequence>
<organism evidence="1">
    <name type="scientific">Cacopsylla melanoneura</name>
    <dbReference type="NCBI Taxonomy" id="428564"/>
    <lineage>
        <taxon>Eukaryota</taxon>
        <taxon>Metazoa</taxon>
        <taxon>Ecdysozoa</taxon>
        <taxon>Arthropoda</taxon>
        <taxon>Hexapoda</taxon>
        <taxon>Insecta</taxon>
        <taxon>Pterygota</taxon>
        <taxon>Neoptera</taxon>
        <taxon>Paraneoptera</taxon>
        <taxon>Hemiptera</taxon>
        <taxon>Sternorrhyncha</taxon>
        <taxon>Psylloidea</taxon>
        <taxon>Psyllidae</taxon>
        <taxon>Psyllinae</taxon>
        <taxon>Cacopsylla</taxon>
    </lineage>
</organism>